<evidence type="ECO:0000313" key="4">
    <source>
        <dbReference type="Proteomes" id="UP000193144"/>
    </source>
</evidence>
<feature type="region of interest" description="Disordered" evidence="1">
    <location>
        <begin position="17"/>
        <end position="54"/>
    </location>
</feature>
<gene>
    <name evidence="3" type="ORF">BCR34DRAFT_304179</name>
</gene>
<protein>
    <submittedName>
        <fullName evidence="3">Uncharacterized protein</fullName>
    </submittedName>
</protein>
<reference evidence="3 4" key="1">
    <citation type="submission" date="2016-07" db="EMBL/GenBank/DDBJ databases">
        <title>Pervasive Adenine N6-methylation of Active Genes in Fungi.</title>
        <authorList>
            <consortium name="DOE Joint Genome Institute"/>
            <person name="Mondo S.J."/>
            <person name="Dannebaum R.O."/>
            <person name="Kuo R.C."/>
            <person name="Labutti K."/>
            <person name="Haridas S."/>
            <person name="Kuo A."/>
            <person name="Salamov A."/>
            <person name="Ahrendt S.R."/>
            <person name="Lipzen A."/>
            <person name="Sullivan W."/>
            <person name="Andreopoulos W.B."/>
            <person name="Clum A."/>
            <person name="Lindquist E."/>
            <person name="Daum C."/>
            <person name="Ramamoorthy G.K."/>
            <person name="Gryganskyi A."/>
            <person name="Culley D."/>
            <person name="Magnuson J.K."/>
            <person name="James T.Y."/>
            <person name="O'Malley M.A."/>
            <person name="Stajich J.E."/>
            <person name="Spatafora J.W."/>
            <person name="Visel A."/>
            <person name="Grigoriev I.V."/>
        </authorList>
    </citation>
    <scope>NUCLEOTIDE SEQUENCE [LARGE SCALE GENOMIC DNA]</scope>
    <source>
        <strain evidence="3 4">CBS 115471</strain>
    </source>
</reference>
<keyword evidence="2" id="KW-1133">Transmembrane helix</keyword>
<dbReference type="EMBL" id="MCFA01000052">
    <property type="protein sequence ID" value="ORY12348.1"/>
    <property type="molecule type" value="Genomic_DNA"/>
</dbReference>
<proteinExistence type="predicted"/>
<feature type="region of interest" description="Disordered" evidence="1">
    <location>
        <begin position="78"/>
        <end position="104"/>
    </location>
</feature>
<keyword evidence="4" id="KW-1185">Reference proteome</keyword>
<feature type="compositionally biased region" description="Polar residues" evidence="1">
    <location>
        <begin position="78"/>
        <end position="100"/>
    </location>
</feature>
<evidence type="ECO:0000256" key="1">
    <source>
        <dbReference type="SAM" id="MobiDB-lite"/>
    </source>
</evidence>
<keyword evidence="2" id="KW-0812">Transmembrane</keyword>
<keyword evidence="2" id="KW-0472">Membrane</keyword>
<dbReference type="Proteomes" id="UP000193144">
    <property type="component" value="Unassembled WGS sequence"/>
</dbReference>
<evidence type="ECO:0000256" key="2">
    <source>
        <dbReference type="SAM" id="Phobius"/>
    </source>
</evidence>
<sequence>MIKCEVWADRQTHCSDILSPTTSFDLDSPTPVPTTNNVPPPPAGETPNGSAVGFPKEPTTQVTVISSAAITKSPTTSIDSAGLATQTPTSPTLQSANASGKSDGVSKGAVAGIAIGTAIIGAAIAFLVAFLLFKRRRRSRPHTGSGYESNPELMSLAKAGQMSHVREMSQTHLPTPIIAAAAIPPRQDVDLTSPDTPDFLAGVLPPPADDQTVREKVASLFDQIQLHVENFYRDVHASITPSMETGLSRFGNGGEGVAEMLQNSSRPTVVLKHALMGYVLGITSPAGGTDVALFPKDVTGIRDGEQFKGDSDLSAAYALYKRLAVHLHSSTPPPPSRKSDILEAAEHFSLTFFPWANPRYGDQEQDENLVQIINSALELSIWLYGEPASYEFRWEGVGRRGIVLAPGLTKMDDGSGRQPQMLLEPVVVPT</sequence>
<accession>A0A1Y1ZQ40</accession>
<dbReference type="AlphaFoldDB" id="A0A1Y1ZQ40"/>
<dbReference type="OrthoDB" id="5421765at2759"/>
<evidence type="ECO:0000313" key="3">
    <source>
        <dbReference type="EMBL" id="ORY12348.1"/>
    </source>
</evidence>
<feature type="transmembrane region" description="Helical" evidence="2">
    <location>
        <begin position="109"/>
        <end position="133"/>
    </location>
</feature>
<name>A0A1Y1ZQ40_9PLEO</name>
<comment type="caution">
    <text evidence="3">The sequence shown here is derived from an EMBL/GenBank/DDBJ whole genome shotgun (WGS) entry which is preliminary data.</text>
</comment>
<organism evidence="3 4">
    <name type="scientific">Clohesyomyces aquaticus</name>
    <dbReference type="NCBI Taxonomy" id="1231657"/>
    <lineage>
        <taxon>Eukaryota</taxon>
        <taxon>Fungi</taxon>
        <taxon>Dikarya</taxon>
        <taxon>Ascomycota</taxon>
        <taxon>Pezizomycotina</taxon>
        <taxon>Dothideomycetes</taxon>
        <taxon>Pleosporomycetidae</taxon>
        <taxon>Pleosporales</taxon>
        <taxon>Lindgomycetaceae</taxon>
        <taxon>Clohesyomyces</taxon>
    </lineage>
</organism>